<proteinExistence type="predicted"/>
<dbReference type="Pfam" id="PF13508">
    <property type="entry name" value="Acetyltransf_7"/>
    <property type="match status" value="1"/>
</dbReference>
<gene>
    <name evidence="3" type="ORF">C7M71_009625</name>
</gene>
<dbReference type="Proteomes" id="UP000249340">
    <property type="component" value="Chromosome"/>
</dbReference>
<protein>
    <submittedName>
        <fullName evidence="3">N-acetyltransferase</fullName>
    </submittedName>
</protein>
<name>A0A345SVA7_9ACTN</name>
<dbReference type="OrthoDB" id="4208at2"/>
<keyword evidence="4" id="KW-1185">Reference proteome</keyword>
<dbReference type="AlphaFoldDB" id="A0A345SVA7"/>
<evidence type="ECO:0000313" key="4">
    <source>
        <dbReference type="Proteomes" id="UP000249340"/>
    </source>
</evidence>
<dbReference type="SUPFAM" id="SSF55729">
    <property type="entry name" value="Acyl-CoA N-acyltransferases (Nat)"/>
    <property type="match status" value="1"/>
</dbReference>
<feature type="region of interest" description="Disordered" evidence="1">
    <location>
        <begin position="110"/>
        <end position="131"/>
    </location>
</feature>
<dbReference type="InterPro" id="IPR016181">
    <property type="entry name" value="Acyl_CoA_acyltransferase"/>
</dbReference>
<dbReference type="CDD" id="cd04301">
    <property type="entry name" value="NAT_SF"/>
    <property type="match status" value="1"/>
</dbReference>
<organism evidence="3 4">
    <name type="scientific">Peterkaempfera bronchialis</name>
    <dbReference type="NCBI Taxonomy" id="2126346"/>
    <lineage>
        <taxon>Bacteria</taxon>
        <taxon>Bacillati</taxon>
        <taxon>Actinomycetota</taxon>
        <taxon>Actinomycetes</taxon>
        <taxon>Kitasatosporales</taxon>
        <taxon>Streptomycetaceae</taxon>
        <taxon>Peterkaempfera</taxon>
    </lineage>
</organism>
<evidence type="ECO:0000259" key="2">
    <source>
        <dbReference type="PROSITE" id="PS51186"/>
    </source>
</evidence>
<sequence length="274" mass="28765">MEQHTFPEAAHDNAAAFWLARARALGLHAVRTAGWTAVHGGSDGLDAHRVVVTRPYSDPEGLLAELAGLFREWGTGRVCLEDPYGGLDLALYGGEGALAQAVMVREPAPLGPGSGVGPAARPGTGRGSGVEVREAVDGDGLAVAERVVVEGFPLPARLPWRRGGLLPGALLGEPGWRAWVARRDGAPAGACVSYDDGSVVGLYWVATLPDHRSRGVARAVVEAVLAAHPGRPATLTATLLGEPLYRRLGFTERALSRWWRYPASGPAVPTAADR</sequence>
<dbReference type="GO" id="GO:0016747">
    <property type="term" value="F:acyltransferase activity, transferring groups other than amino-acyl groups"/>
    <property type="evidence" value="ECO:0007669"/>
    <property type="project" value="InterPro"/>
</dbReference>
<accession>A0A345SVA7</accession>
<dbReference type="RefSeq" id="WP_114914293.1">
    <property type="nucleotide sequence ID" value="NZ_CP031264.1"/>
</dbReference>
<dbReference type="KEGG" id="stri:C7M71_009625"/>
<dbReference type="Gene3D" id="3.40.630.30">
    <property type="match status" value="1"/>
</dbReference>
<dbReference type="EMBL" id="CP031264">
    <property type="protein sequence ID" value="AXI77662.1"/>
    <property type="molecule type" value="Genomic_DNA"/>
</dbReference>
<evidence type="ECO:0000256" key="1">
    <source>
        <dbReference type="SAM" id="MobiDB-lite"/>
    </source>
</evidence>
<reference evidence="4" key="1">
    <citation type="submission" date="2018-07" db="EMBL/GenBank/DDBJ databases">
        <title>Streptacidiphilus bronchialis DSM 106435 chromosome.</title>
        <authorList>
            <person name="Batra D."/>
            <person name="Gulvik C.A."/>
        </authorList>
    </citation>
    <scope>NUCLEOTIDE SEQUENCE [LARGE SCALE GENOMIC DNA]</scope>
    <source>
        <strain evidence="4">DSM 106435</strain>
    </source>
</reference>
<keyword evidence="3" id="KW-0808">Transferase</keyword>
<dbReference type="PROSITE" id="PS51186">
    <property type="entry name" value="GNAT"/>
    <property type="match status" value="1"/>
</dbReference>
<dbReference type="InterPro" id="IPR000182">
    <property type="entry name" value="GNAT_dom"/>
</dbReference>
<feature type="domain" description="N-acetyltransferase" evidence="2">
    <location>
        <begin position="130"/>
        <end position="274"/>
    </location>
</feature>
<evidence type="ECO:0000313" key="3">
    <source>
        <dbReference type="EMBL" id="AXI77662.1"/>
    </source>
</evidence>